<name>A0A0G4G636_VITBC</name>
<dbReference type="AlphaFoldDB" id="A0A0G4G636"/>
<dbReference type="STRING" id="1169540.A0A0G4G636"/>
<dbReference type="InParanoid" id="A0A0G4G636"/>
<sequence length="455" mass="50077">MGNASGVNVQTDQQNYGAGDEVTGRVNLQVESPTQVKGVFLKVSGFERVTVWETYTVTEGTGDNAKQVQKTRTHTNRNDFFKVEVPVAQGLSHLDRGQYSYPFRFMLPSTLPGSFELSDRVHGDRYNCEIVYKVKGKVVRPGMFKADLKDTKKLTVYQRMPPSVELVGHDHQMMYLCCCIAKGEMNLTMRCNADKYMPGDMAQLLCSIDNQSEANIPKIRLELVREVSITTRTRTWRDKDVIASQSYAGIAPHTKETEQEGNPRQMTLSIPHSVRPTTFGQIIQCQFSIQMKAGITCGTTANVTCPIILFLRQPPPAPIAMMPATWQPVVYQEVVAITIPAPTAPPLPPAYTHYLQQQPAVGGPGAYQVAPPMYAQPNIPGGVPTQAVVVQQQQQQQPGVMMPQPQEQLQQQQQQYTPLTSAPPPPSYGANGETEAKPEGGDSSGEAQAPPPAYD</sequence>
<accession>A0A0G4G636</accession>
<dbReference type="VEuPathDB" id="CryptoDB:Vbra_22681"/>
<evidence type="ECO:0000313" key="4">
    <source>
        <dbReference type="Proteomes" id="UP000041254"/>
    </source>
</evidence>
<dbReference type="InterPro" id="IPR011022">
    <property type="entry name" value="Arrestin_C-like"/>
</dbReference>
<feature type="region of interest" description="Disordered" evidence="1">
    <location>
        <begin position="394"/>
        <end position="455"/>
    </location>
</feature>
<dbReference type="SUPFAM" id="SSF81296">
    <property type="entry name" value="E set domains"/>
    <property type="match status" value="2"/>
</dbReference>
<evidence type="ECO:0000259" key="2">
    <source>
        <dbReference type="SMART" id="SM01017"/>
    </source>
</evidence>
<feature type="compositionally biased region" description="Low complexity" evidence="1">
    <location>
        <begin position="394"/>
        <end position="415"/>
    </location>
</feature>
<dbReference type="EMBL" id="CDMY01000575">
    <property type="protein sequence ID" value="CEM24006.1"/>
    <property type="molecule type" value="Genomic_DNA"/>
</dbReference>
<dbReference type="GO" id="GO:0015031">
    <property type="term" value="P:protein transport"/>
    <property type="evidence" value="ECO:0007669"/>
    <property type="project" value="TreeGrafter"/>
</dbReference>
<evidence type="ECO:0000313" key="3">
    <source>
        <dbReference type="EMBL" id="CEM24006.1"/>
    </source>
</evidence>
<feature type="domain" description="Arrestin C-terminal-like" evidence="2">
    <location>
        <begin position="181"/>
        <end position="316"/>
    </location>
</feature>
<dbReference type="Gene3D" id="2.60.40.640">
    <property type="match status" value="2"/>
</dbReference>
<protein>
    <recommendedName>
        <fullName evidence="2">Arrestin C-terminal-like domain-containing protein</fullName>
    </recommendedName>
</protein>
<dbReference type="OMA" id="NCKLDVT"/>
<dbReference type="Proteomes" id="UP000041254">
    <property type="component" value="Unassembled WGS sequence"/>
</dbReference>
<dbReference type="PANTHER" id="PTHR11188">
    <property type="entry name" value="ARRESTIN DOMAIN CONTAINING PROTEIN"/>
    <property type="match status" value="1"/>
</dbReference>
<dbReference type="PhylomeDB" id="A0A0G4G636"/>
<organism evidence="3 4">
    <name type="scientific">Vitrella brassicaformis (strain CCMP3155)</name>
    <dbReference type="NCBI Taxonomy" id="1169540"/>
    <lineage>
        <taxon>Eukaryota</taxon>
        <taxon>Sar</taxon>
        <taxon>Alveolata</taxon>
        <taxon>Colpodellida</taxon>
        <taxon>Vitrellaceae</taxon>
        <taxon>Vitrella</taxon>
    </lineage>
</organism>
<dbReference type="Pfam" id="PF02752">
    <property type="entry name" value="Arrestin_C"/>
    <property type="match status" value="1"/>
</dbReference>
<dbReference type="GO" id="GO:0005737">
    <property type="term" value="C:cytoplasm"/>
    <property type="evidence" value="ECO:0007669"/>
    <property type="project" value="TreeGrafter"/>
</dbReference>
<dbReference type="InterPro" id="IPR050357">
    <property type="entry name" value="Arrestin_domain-protein"/>
</dbReference>
<dbReference type="InterPro" id="IPR014756">
    <property type="entry name" value="Ig_E-set"/>
</dbReference>
<dbReference type="OrthoDB" id="7785529at2759"/>
<proteinExistence type="predicted"/>
<dbReference type="InterPro" id="IPR014752">
    <property type="entry name" value="Arrestin-like_C"/>
</dbReference>
<gene>
    <name evidence="3" type="ORF">Vbra_22681</name>
</gene>
<reference evidence="3 4" key="1">
    <citation type="submission" date="2014-11" db="EMBL/GenBank/DDBJ databases">
        <authorList>
            <person name="Zhu J."/>
            <person name="Qi W."/>
            <person name="Song R."/>
        </authorList>
    </citation>
    <scope>NUCLEOTIDE SEQUENCE [LARGE SCALE GENOMIC DNA]</scope>
</reference>
<dbReference type="SMART" id="SM01017">
    <property type="entry name" value="Arrestin_C"/>
    <property type="match status" value="1"/>
</dbReference>
<dbReference type="PANTHER" id="PTHR11188:SF17">
    <property type="entry name" value="FI21816P1"/>
    <property type="match status" value="1"/>
</dbReference>
<evidence type="ECO:0000256" key="1">
    <source>
        <dbReference type="SAM" id="MobiDB-lite"/>
    </source>
</evidence>
<dbReference type="InterPro" id="IPR011021">
    <property type="entry name" value="Arrestin-like_N"/>
</dbReference>
<dbReference type="Pfam" id="PF00339">
    <property type="entry name" value="Arrestin_N"/>
    <property type="match status" value="1"/>
</dbReference>
<keyword evidence="4" id="KW-1185">Reference proteome</keyword>